<dbReference type="InterPro" id="IPR002933">
    <property type="entry name" value="Peptidase_M20"/>
</dbReference>
<accession>A0A161K904</accession>
<dbReference type="GO" id="GO:0046872">
    <property type="term" value="F:metal ion binding"/>
    <property type="evidence" value="ECO:0007669"/>
    <property type="project" value="UniProtKB-KW"/>
</dbReference>
<comment type="similarity">
    <text evidence="3">Belongs to the peptidase M20A family.</text>
</comment>
<dbReference type="NCBIfam" id="NF005373">
    <property type="entry name" value="PRK06915.1"/>
    <property type="match status" value="1"/>
</dbReference>
<dbReference type="InterPro" id="IPR036264">
    <property type="entry name" value="Bact_exopeptidase_dim_dom"/>
</dbReference>
<feature type="domain" description="Peptidase M20 dimerisation" evidence="8">
    <location>
        <begin position="202"/>
        <end position="313"/>
    </location>
</feature>
<organism evidence="9">
    <name type="scientific">hydrothermal vent metagenome</name>
    <dbReference type="NCBI Taxonomy" id="652676"/>
    <lineage>
        <taxon>unclassified sequences</taxon>
        <taxon>metagenomes</taxon>
        <taxon>ecological metagenomes</taxon>
    </lineage>
</organism>
<dbReference type="NCBIfam" id="TIGR01910">
    <property type="entry name" value="DapE-ArgE"/>
    <property type="match status" value="1"/>
</dbReference>
<keyword evidence="5 9" id="KW-0378">Hydrolase</keyword>
<evidence type="ECO:0000256" key="6">
    <source>
        <dbReference type="ARBA" id="ARBA00022833"/>
    </source>
</evidence>
<evidence type="ECO:0000256" key="3">
    <source>
        <dbReference type="ARBA" id="ARBA00006247"/>
    </source>
</evidence>
<reference evidence="9" key="1">
    <citation type="submission" date="2015-10" db="EMBL/GenBank/DDBJ databases">
        <authorList>
            <person name="Gilbert D.G."/>
        </authorList>
    </citation>
    <scope>NUCLEOTIDE SEQUENCE</scope>
</reference>
<sequence>MADLKHQIASATDASQDEIISFIQTLVQSPSLANDEADVQSIVLNKLESLGLKAEKVPVHFDELMDHPAFNDDGYSPDSRYNVVGHWENTGNGKSLILNGHVDVVPTGDKKLWSDSPWSGKVEHGKLYGRGSCDMKAGLASGIFAIQILQEIEFIPTGNVMVQSVVGEESGGCGTLANVVKGYSADGAVILEPTSLNICPIHSGALNFRLIIPGKATHGAMRLKGVSALEKTHLIHQSILVFEQERNSAYQSDYFKSYAQAAPINLGTIQGGDWHSSVPDTVVVEGRFGIFPGETPDDARLAFEKHIHKTASQDAWLKGHPPVVEWFEGQYESGYTNPDHPFIQLLVDCYDQTTSQKPIIEGVPYAADMALFTNYCKIPAVLFGPGNVRRAHSIDEYVEIDDIMNCIKIIAYLIVDWCGGTDG</sequence>
<dbReference type="Pfam" id="PF01546">
    <property type="entry name" value="Peptidase_M20"/>
    <property type="match status" value="1"/>
</dbReference>
<dbReference type="InterPro" id="IPR010182">
    <property type="entry name" value="ArgE/DapE"/>
</dbReference>
<gene>
    <name evidence="9" type="ORF">MGWOODY_Mmi1557</name>
</gene>
<keyword evidence="6" id="KW-0862">Zinc</keyword>
<protein>
    <submittedName>
        <fullName evidence="9">Acetylornithine deacetylase</fullName>
        <ecNumber evidence="9">3.5.1.16</ecNumber>
    </submittedName>
</protein>
<evidence type="ECO:0000256" key="4">
    <source>
        <dbReference type="ARBA" id="ARBA00022723"/>
    </source>
</evidence>
<dbReference type="EMBL" id="FAXC01000344">
    <property type="protein sequence ID" value="CUV10051.1"/>
    <property type="molecule type" value="Genomic_DNA"/>
</dbReference>
<evidence type="ECO:0000256" key="1">
    <source>
        <dbReference type="ARBA" id="ARBA00001941"/>
    </source>
</evidence>
<dbReference type="EC" id="3.5.1.16" evidence="9"/>
<name>A0A161K904_9ZZZZ</name>
<keyword evidence="7" id="KW-0170">Cobalt</keyword>
<dbReference type="PANTHER" id="PTHR43808:SF25">
    <property type="entry name" value="PEPTIDASE M20 DIMERISATION DOMAIN-CONTAINING PROTEIN"/>
    <property type="match status" value="1"/>
</dbReference>
<evidence type="ECO:0000256" key="5">
    <source>
        <dbReference type="ARBA" id="ARBA00022801"/>
    </source>
</evidence>
<dbReference type="PANTHER" id="PTHR43808">
    <property type="entry name" value="ACETYLORNITHINE DEACETYLASE"/>
    <property type="match status" value="1"/>
</dbReference>
<dbReference type="Pfam" id="PF07687">
    <property type="entry name" value="M20_dimer"/>
    <property type="match status" value="1"/>
</dbReference>
<dbReference type="AlphaFoldDB" id="A0A161K904"/>
<dbReference type="GO" id="GO:0008777">
    <property type="term" value="F:acetylornithine deacetylase activity"/>
    <property type="evidence" value="ECO:0007669"/>
    <property type="project" value="UniProtKB-EC"/>
</dbReference>
<comment type="cofactor">
    <cofactor evidence="2">
        <name>Zn(2+)</name>
        <dbReference type="ChEBI" id="CHEBI:29105"/>
    </cofactor>
</comment>
<evidence type="ECO:0000256" key="2">
    <source>
        <dbReference type="ARBA" id="ARBA00001947"/>
    </source>
</evidence>
<dbReference type="InterPro" id="IPR050072">
    <property type="entry name" value="Peptidase_M20A"/>
</dbReference>
<proteinExistence type="inferred from homology"/>
<evidence type="ECO:0000256" key="7">
    <source>
        <dbReference type="ARBA" id="ARBA00023285"/>
    </source>
</evidence>
<dbReference type="SUPFAM" id="SSF55031">
    <property type="entry name" value="Bacterial exopeptidase dimerisation domain"/>
    <property type="match status" value="1"/>
</dbReference>
<evidence type="ECO:0000313" key="9">
    <source>
        <dbReference type="EMBL" id="CUV10051.1"/>
    </source>
</evidence>
<evidence type="ECO:0000259" key="8">
    <source>
        <dbReference type="Pfam" id="PF07687"/>
    </source>
</evidence>
<dbReference type="InterPro" id="IPR011650">
    <property type="entry name" value="Peptidase_M20_dimer"/>
</dbReference>
<dbReference type="Gene3D" id="3.40.630.10">
    <property type="entry name" value="Zn peptidases"/>
    <property type="match status" value="1"/>
</dbReference>
<keyword evidence="4" id="KW-0479">Metal-binding</keyword>
<comment type="cofactor">
    <cofactor evidence="1">
        <name>Co(2+)</name>
        <dbReference type="ChEBI" id="CHEBI:48828"/>
    </cofactor>
</comment>
<dbReference type="SUPFAM" id="SSF53187">
    <property type="entry name" value="Zn-dependent exopeptidases"/>
    <property type="match status" value="1"/>
</dbReference>
<dbReference type="Gene3D" id="3.30.70.360">
    <property type="match status" value="1"/>
</dbReference>